<name>A0A9E5D9V0_9EURY</name>
<protein>
    <submittedName>
        <fullName evidence="2">PRC-barrel domain-containing protein</fullName>
    </submittedName>
</protein>
<evidence type="ECO:0000259" key="1">
    <source>
        <dbReference type="Pfam" id="PF05239"/>
    </source>
</evidence>
<dbReference type="Proteomes" id="UP001056766">
    <property type="component" value="Unassembled WGS sequence"/>
</dbReference>
<evidence type="ECO:0000313" key="3">
    <source>
        <dbReference type="Proteomes" id="UP001056766"/>
    </source>
</evidence>
<proteinExistence type="predicted"/>
<evidence type="ECO:0000313" key="2">
    <source>
        <dbReference type="EMBL" id="MCM1985482.1"/>
    </source>
</evidence>
<reference evidence="2" key="2">
    <citation type="submission" date="2021-04" db="EMBL/GenBank/DDBJ databases">
        <authorList>
            <person name="Dong X."/>
        </authorList>
    </citation>
    <scope>NUCLEOTIDE SEQUENCE</scope>
    <source>
        <strain evidence="2">LLY</strain>
    </source>
</reference>
<dbReference type="PANTHER" id="PTHR38137">
    <property type="entry name" value="PRC-BARREL DOMAIN PROTEIN"/>
    <property type="match status" value="1"/>
</dbReference>
<sequence length="89" mass="9846">MAKVFAKNLTNKQVMATDGTELGVLNNIVMENKTGELENLIIKPDIGLDTSKYQKDGQYIVVSFDAVSAIKDYIVVDKLMAKSLPRNNL</sequence>
<keyword evidence="3" id="KW-1185">Reference proteome</keyword>
<dbReference type="EMBL" id="JAGSOI010000001">
    <property type="protein sequence ID" value="MCM1985482.1"/>
    <property type="molecule type" value="Genomic_DNA"/>
</dbReference>
<dbReference type="InterPro" id="IPR011033">
    <property type="entry name" value="PRC_barrel-like_sf"/>
</dbReference>
<dbReference type="SUPFAM" id="SSF50346">
    <property type="entry name" value="PRC-barrel domain"/>
    <property type="match status" value="1"/>
</dbReference>
<organism evidence="2 3">
    <name type="scientific">Methanococcoides seepicolus</name>
    <dbReference type="NCBI Taxonomy" id="2828780"/>
    <lineage>
        <taxon>Archaea</taxon>
        <taxon>Methanobacteriati</taxon>
        <taxon>Methanobacteriota</taxon>
        <taxon>Stenosarchaea group</taxon>
        <taxon>Methanomicrobia</taxon>
        <taxon>Methanosarcinales</taxon>
        <taxon>Methanosarcinaceae</taxon>
        <taxon>Methanococcoides</taxon>
    </lineage>
</organism>
<reference evidence="2" key="1">
    <citation type="journal article" date="2021" name="mSystems">
        <title>Bacteria and Archaea Synergistically Convert Glycine Betaine to Biogenic Methane in the Formosa Cold Seep of the South China Sea.</title>
        <authorList>
            <person name="Li L."/>
            <person name="Zhang W."/>
            <person name="Zhang S."/>
            <person name="Song L."/>
            <person name="Sun Q."/>
            <person name="Zhang H."/>
            <person name="Xiang H."/>
            <person name="Dong X."/>
        </authorList>
    </citation>
    <scope>NUCLEOTIDE SEQUENCE</scope>
    <source>
        <strain evidence="2">LLY</strain>
    </source>
</reference>
<dbReference type="InterPro" id="IPR027275">
    <property type="entry name" value="PRC-brl_dom"/>
</dbReference>
<feature type="domain" description="PRC-barrel" evidence="1">
    <location>
        <begin position="4"/>
        <end position="77"/>
    </location>
</feature>
<accession>A0A9E5D9V0</accession>
<comment type="caution">
    <text evidence="2">The sequence shown here is derived from an EMBL/GenBank/DDBJ whole genome shotgun (WGS) entry which is preliminary data.</text>
</comment>
<gene>
    <name evidence="2" type="ORF">KDK67_00375</name>
</gene>
<dbReference type="AlphaFoldDB" id="A0A9E5D9V0"/>
<dbReference type="Gene3D" id="2.30.30.240">
    <property type="entry name" value="PRC-barrel domain"/>
    <property type="match status" value="1"/>
</dbReference>
<dbReference type="PANTHER" id="PTHR38137:SF2">
    <property type="entry name" value="PRC-BARREL DOMAIN-CONTAINING PROTEIN"/>
    <property type="match status" value="1"/>
</dbReference>
<dbReference type="RefSeq" id="WP_172365100.1">
    <property type="nucleotide sequence ID" value="NZ_JAGSOI010000001.1"/>
</dbReference>
<dbReference type="Pfam" id="PF05239">
    <property type="entry name" value="PRC"/>
    <property type="match status" value="1"/>
</dbReference>